<proteinExistence type="predicted"/>
<keyword evidence="1" id="KW-1133">Transmembrane helix</keyword>
<dbReference type="Proteomes" id="UP000198210">
    <property type="component" value="Chromosome I"/>
</dbReference>
<evidence type="ECO:0000313" key="3">
    <source>
        <dbReference type="Proteomes" id="UP000198210"/>
    </source>
</evidence>
<protein>
    <submittedName>
        <fullName evidence="2">Uncharacterized protein</fullName>
    </submittedName>
</protein>
<dbReference type="AlphaFoldDB" id="A0A1C5HAI5"/>
<keyword evidence="3" id="KW-1185">Reference proteome</keyword>
<keyword evidence="1" id="KW-0472">Membrane</keyword>
<dbReference type="EMBL" id="LT607751">
    <property type="protein sequence ID" value="SCG42887.1"/>
    <property type="molecule type" value="Genomic_DNA"/>
</dbReference>
<reference evidence="2 3" key="1">
    <citation type="submission" date="2016-06" db="EMBL/GenBank/DDBJ databases">
        <authorList>
            <person name="Kjaerup R.B."/>
            <person name="Dalgaard T.S."/>
            <person name="Juul-Madsen H.R."/>
        </authorList>
    </citation>
    <scope>NUCLEOTIDE SEQUENCE [LARGE SCALE GENOMIC DNA]</scope>
    <source>
        <strain evidence="2 3">DSM 45097</strain>
    </source>
</reference>
<evidence type="ECO:0000256" key="1">
    <source>
        <dbReference type="SAM" id="Phobius"/>
    </source>
</evidence>
<keyword evidence="1" id="KW-0812">Transmembrane</keyword>
<name>A0A1C5HAI5_9ACTN</name>
<organism evidence="2 3">
    <name type="scientific">Micromonospora siamensis</name>
    <dbReference type="NCBI Taxonomy" id="299152"/>
    <lineage>
        <taxon>Bacteria</taxon>
        <taxon>Bacillati</taxon>
        <taxon>Actinomycetota</taxon>
        <taxon>Actinomycetes</taxon>
        <taxon>Micromonosporales</taxon>
        <taxon>Micromonosporaceae</taxon>
        <taxon>Micromonospora</taxon>
    </lineage>
</organism>
<accession>A0A1C5HAI5</accession>
<evidence type="ECO:0000313" key="2">
    <source>
        <dbReference type="EMBL" id="SCG42887.1"/>
    </source>
</evidence>
<gene>
    <name evidence="2" type="ORF">GA0074704_1335</name>
</gene>
<sequence>MAALDADEQRAQRFTWGMGAVAGVVLLLLLCLLCSRAFLRG</sequence>
<feature type="transmembrane region" description="Helical" evidence="1">
    <location>
        <begin position="14"/>
        <end position="39"/>
    </location>
</feature>